<evidence type="ECO:0000256" key="3">
    <source>
        <dbReference type="ARBA" id="ARBA00012645"/>
    </source>
</evidence>
<reference evidence="16" key="1">
    <citation type="submission" date="2016-03" db="EMBL/GenBank/DDBJ databases">
        <authorList>
            <person name="Devillers Hugo."/>
        </authorList>
    </citation>
    <scope>NUCLEOTIDE SEQUENCE [LARGE SCALE GENOMIC DNA]</scope>
</reference>
<evidence type="ECO:0000256" key="1">
    <source>
        <dbReference type="ARBA" id="ARBA00004389"/>
    </source>
</evidence>
<dbReference type="AlphaFoldDB" id="A0A1G4KA03"/>
<dbReference type="EC" id="2.4.1.131" evidence="3 12"/>
<proteinExistence type="inferred from homology"/>
<evidence type="ECO:0000256" key="7">
    <source>
        <dbReference type="ARBA" id="ARBA00022692"/>
    </source>
</evidence>
<evidence type="ECO:0000313" key="15">
    <source>
        <dbReference type="EMBL" id="SCV00970.1"/>
    </source>
</evidence>
<keyword evidence="7" id="KW-0812">Transmembrane</keyword>
<feature type="domain" description="ALG11 mannosyltransferase N-terminal" evidence="14">
    <location>
        <begin position="119"/>
        <end position="318"/>
    </location>
</feature>
<comment type="similarity">
    <text evidence="12">Belongs to the glycosyltransferase group 1 family. Glycosyltransferase 4 subfamily.</text>
</comment>
<dbReference type="GO" id="GO:0006487">
    <property type="term" value="P:protein N-linked glycosylation"/>
    <property type="evidence" value="ECO:0007669"/>
    <property type="project" value="TreeGrafter"/>
</dbReference>
<keyword evidence="5 12" id="KW-0328">Glycosyltransferase</keyword>
<evidence type="ECO:0000256" key="10">
    <source>
        <dbReference type="ARBA" id="ARBA00023136"/>
    </source>
</evidence>
<dbReference type="PANTHER" id="PTHR45919:SF1">
    <property type="entry name" value="GDP-MAN:MAN(3)GLCNAC(2)-PP-DOL ALPHA-1,2-MANNOSYLTRANSFERASE"/>
    <property type="match status" value="1"/>
</dbReference>
<keyword evidence="10" id="KW-0472">Membrane</keyword>
<evidence type="ECO:0000259" key="14">
    <source>
        <dbReference type="Pfam" id="PF15924"/>
    </source>
</evidence>
<dbReference type="GO" id="GO:0004377">
    <property type="term" value="F:GDP-Man:Man(3)GlcNAc(2)-PP-Dol alpha-1,2-mannosyltransferase activity"/>
    <property type="evidence" value="ECO:0007669"/>
    <property type="project" value="UniProtKB-UniRule"/>
</dbReference>
<evidence type="ECO:0000313" key="16">
    <source>
        <dbReference type="Proteomes" id="UP000191144"/>
    </source>
</evidence>
<comment type="function">
    <text evidence="12">GDP-Man:Man(3)GlcNAc(2)-PP-Dol alpha-1,2-mannosyltransferase that operates in the biosynthetic pathway of dolichol-linked oligosaccharides, the glycan precursors employed in protein asparagine (N)-glycosylation. The assembly of dolichol-linked oligosaccharides begins on the cytosolic side of the endoplasmic reticulum membrane and finishes in its lumen. The sequential addition of sugars to dolichol pyrophosphate produces dolichol-linked oligosaccharides containing fourteen sugars, including two GlcNAcs, nine mannoses and three glucoses. Once assembled, the oligosaccharide is transferred from the lipid to nascent proteins by oligosaccharyltransferases. Catalyzes, on the cytoplasmic face of the endoplasmic reticulum, the addition of the fourth and fifth mannose residues to the dolichol-linked oligosaccharide chain, to produce Man(5)GlcNAc(2)-PP-dolichol core oligosaccharide.</text>
</comment>
<evidence type="ECO:0000256" key="6">
    <source>
        <dbReference type="ARBA" id="ARBA00022679"/>
    </source>
</evidence>
<evidence type="ECO:0000256" key="4">
    <source>
        <dbReference type="ARBA" id="ARBA00022018"/>
    </source>
</evidence>
<organism evidence="15 16">
    <name type="scientific">Lachancea meyersii CBS 8951</name>
    <dbReference type="NCBI Taxonomy" id="1266667"/>
    <lineage>
        <taxon>Eukaryota</taxon>
        <taxon>Fungi</taxon>
        <taxon>Dikarya</taxon>
        <taxon>Ascomycota</taxon>
        <taxon>Saccharomycotina</taxon>
        <taxon>Saccharomycetes</taxon>
        <taxon>Saccharomycetales</taxon>
        <taxon>Saccharomycetaceae</taxon>
        <taxon>Lachancea</taxon>
    </lineage>
</organism>
<dbReference type="InterPro" id="IPR031814">
    <property type="entry name" value="ALG11_N"/>
</dbReference>
<evidence type="ECO:0000256" key="2">
    <source>
        <dbReference type="ARBA" id="ARBA00004922"/>
    </source>
</evidence>
<dbReference type="GO" id="GO:0005789">
    <property type="term" value="C:endoplasmic reticulum membrane"/>
    <property type="evidence" value="ECO:0007669"/>
    <property type="project" value="UniProtKB-SubCell"/>
</dbReference>
<dbReference type="Proteomes" id="UP000191144">
    <property type="component" value="Chromosome G"/>
</dbReference>
<dbReference type="CDD" id="cd03806">
    <property type="entry name" value="GT4_ALG11-like"/>
    <property type="match status" value="1"/>
</dbReference>
<gene>
    <name evidence="15" type="ORF">LAME_0G13168G</name>
</gene>
<keyword evidence="16" id="KW-1185">Reference proteome</keyword>
<dbReference type="EMBL" id="LT598484">
    <property type="protein sequence ID" value="SCV00970.1"/>
    <property type="molecule type" value="Genomic_DNA"/>
</dbReference>
<comment type="catalytic activity">
    <reaction evidence="11 12">
        <text>an alpha-D-Man-(1-&gt;3)-[alpha-D-Man-(1-&gt;6)]-beta-D-Man-(1-&gt;4)-beta-D-GlcNAc-(1-&gt;4)-alpha-D-GlcNAc-diphospho-di-trans,poly-cis-dolichol + 2 GDP-alpha-D-mannose = an alpha-D-Man-(1-&gt;2)-alpha-D-Man-(1-&gt;2)-alpha-D-Man-(1-&gt;3)-[alpha-D-Man-(1-&gt;6)]-beta-D-Man-(1-&gt;4)-beta-D-GlcNAc-(1-&gt;4)-alpha-D-GlcNAc-diphospho-di-trans,poly-cis-dolichol + 2 GDP + 2 H(+)</text>
        <dbReference type="Rhea" id="RHEA:29523"/>
        <dbReference type="Rhea" id="RHEA-COMP:19515"/>
        <dbReference type="Rhea" id="RHEA-COMP:19516"/>
        <dbReference type="ChEBI" id="CHEBI:15378"/>
        <dbReference type="ChEBI" id="CHEBI:57527"/>
        <dbReference type="ChEBI" id="CHEBI:58189"/>
        <dbReference type="ChEBI" id="CHEBI:132511"/>
        <dbReference type="ChEBI" id="CHEBI:132515"/>
        <dbReference type="EC" id="2.4.1.131"/>
    </reaction>
    <physiologicalReaction direction="left-to-right" evidence="11 12">
        <dbReference type="Rhea" id="RHEA:29524"/>
    </physiologicalReaction>
</comment>
<dbReference type="UniPathway" id="UPA00378"/>
<protein>
    <recommendedName>
        <fullName evidence="4 12">GDP-Man:Man(3)GlcNAc(2)-PP-Dol alpha-1,2-mannosyltransferase</fullName>
        <ecNumber evidence="3 12">2.4.1.131</ecNumber>
    </recommendedName>
</protein>
<evidence type="ECO:0000256" key="5">
    <source>
        <dbReference type="ARBA" id="ARBA00022676"/>
    </source>
</evidence>
<name>A0A1G4KA03_9SACH</name>
<evidence type="ECO:0000256" key="11">
    <source>
        <dbReference type="ARBA" id="ARBA00045065"/>
    </source>
</evidence>
<evidence type="ECO:0000256" key="12">
    <source>
        <dbReference type="RuleBase" id="RU367051"/>
    </source>
</evidence>
<evidence type="ECO:0000256" key="8">
    <source>
        <dbReference type="ARBA" id="ARBA00022824"/>
    </source>
</evidence>
<dbReference type="OrthoDB" id="2276068at2759"/>
<keyword evidence="8 12" id="KW-0256">Endoplasmic reticulum</keyword>
<dbReference type="Pfam" id="PF00534">
    <property type="entry name" value="Glycos_transf_1"/>
    <property type="match status" value="1"/>
</dbReference>
<keyword evidence="9" id="KW-1133">Transmembrane helix</keyword>
<comment type="pathway">
    <text evidence="2 12">Protein modification; protein glycosylation.</text>
</comment>
<accession>A0A1G4KA03</accession>
<feature type="domain" description="Glycosyl transferase family 1" evidence="13">
    <location>
        <begin position="345"/>
        <end position="485"/>
    </location>
</feature>
<evidence type="ECO:0000259" key="13">
    <source>
        <dbReference type="Pfam" id="PF00534"/>
    </source>
</evidence>
<dbReference type="InterPro" id="IPR038013">
    <property type="entry name" value="ALG11"/>
</dbReference>
<sequence length="574" mass="66095">MSSSKVLSTVLLLLAGTVFLFKVFAGFLPHFVRVPPVKWRLRVNNAIKAAEEATNKIPAINFGWKCGSVRRQMILASFKPSDYTNKVYGSRIHVGAEDRKNRESFVNRLVPSKRPYKRVIYGYFHPYCDAGGGGEKVLWKAVETTLQRDPNCVTAIYTGDNESSGSDILANVAKRFGYQLDSSRVVFIYLKSRHWVDPQTWPRLTLLGQALGSVILTIEALYRMTPDMWCETMGYPFSYPIVKWIARIPVITYTHYPIISSDMLDKLALMPGFRKSLRLRLKYLYWKSFMMLYRSTGRYVDIANTNSTWTQNHIKKIWLNCDERIIYPPCSTENLVFEEDTIKWSRENQAVIIAQFRPEKRHSLIISSYASALKENLSENEINLPKLIFIGSTRTEDDRSFVKELTKLCFEDYKIPQNLVDFKIDCEYNVMKDYLRKSTYGINAMWNEHFGIAVVEYAASGLISLVHASAGPLLDIVVPWDTTSNQQVSDHTDRTRTGFFFKDPSDPDFAKGDSENYSSLKDTFLQIAKLSNEEKQVISQRSKQCVLSKFSDDTFSKKWNRVLDDLPEIDFSRQ</sequence>
<comment type="subcellular location">
    <subcellularLocation>
        <location evidence="1">Endoplasmic reticulum membrane</location>
        <topology evidence="1">Single-pass membrane protein</topology>
    </subcellularLocation>
</comment>
<evidence type="ECO:0000256" key="9">
    <source>
        <dbReference type="ARBA" id="ARBA00022989"/>
    </source>
</evidence>
<dbReference type="Pfam" id="PF15924">
    <property type="entry name" value="ALG11_N"/>
    <property type="match status" value="1"/>
</dbReference>
<keyword evidence="6 12" id="KW-0808">Transferase</keyword>
<dbReference type="PANTHER" id="PTHR45919">
    <property type="entry name" value="GDP-MAN:MAN(3)GLCNAC(2)-PP-DOL ALPHA-1,2-MANNOSYLTRANSFERASE"/>
    <property type="match status" value="1"/>
</dbReference>
<dbReference type="InterPro" id="IPR001296">
    <property type="entry name" value="Glyco_trans_1"/>
</dbReference>
<dbReference type="SUPFAM" id="SSF53756">
    <property type="entry name" value="UDP-Glycosyltransferase/glycogen phosphorylase"/>
    <property type="match status" value="1"/>
</dbReference>
<dbReference type="Gene3D" id="3.40.50.2000">
    <property type="entry name" value="Glycogen Phosphorylase B"/>
    <property type="match status" value="1"/>
</dbReference>